<dbReference type="Pfam" id="PF10152">
    <property type="entry name" value="CCDC53"/>
    <property type="match status" value="1"/>
</dbReference>
<dbReference type="RefSeq" id="XP_030383769.1">
    <property type="nucleotide sequence ID" value="XM_030527909.1"/>
</dbReference>
<dbReference type="CTD" id="34097"/>
<evidence type="ECO:0000256" key="1">
    <source>
        <dbReference type="ARBA" id="ARBA00006290"/>
    </source>
</evidence>
<name>A0A6J2U608_DROLE</name>
<protein>
    <submittedName>
        <fullName evidence="4">WASH complex subunit 3</fullName>
    </submittedName>
</protein>
<feature type="region of interest" description="Disordered" evidence="2">
    <location>
        <begin position="76"/>
        <end position="96"/>
    </location>
</feature>
<keyword evidence="3" id="KW-1185">Reference proteome</keyword>
<dbReference type="InterPro" id="IPR019309">
    <property type="entry name" value="WASHC3"/>
</dbReference>
<dbReference type="GO" id="GO:0006887">
    <property type="term" value="P:exocytosis"/>
    <property type="evidence" value="ECO:0007669"/>
    <property type="project" value="TreeGrafter"/>
</dbReference>
<dbReference type="GO" id="GO:0030041">
    <property type="term" value="P:actin filament polymerization"/>
    <property type="evidence" value="ECO:0007669"/>
    <property type="project" value="TreeGrafter"/>
</dbReference>
<sequence>MESAPFAEMDKTQIPPLNQNRILTFVNSFLINTCTFLNEFTLSCEAKFIELERKLQRTEAALIILEAKLASIPTDPEGDVAVPSQPAQIPVSAPQDPKANANIVACETESLPVESKPTGVRVCEDIRYKKYFKMVQVGVPAAAVKLKMQSEGLEPSLLDNPESIVEDGVIEDAGI</sequence>
<proteinExistence type="inferred from homology"/>
<evidence type="ECO:0000256" key="2">
    <source>
        <dbReference type="SAM" id="MobiDB-lite"/>
    </source>
</evidence>
<comment type="similarity">
    <text evidence="1">Belongs to the CCDC53 family.</text>
</comment>
<evidence type="ECO:0000313" key="4">
    <source>
        <dbReference type="RefSeq" id="XP_030383769.1"/>
    </source>
</evidence>
<evidence type="ECO:0000313" key="3">
    <source>
        <dbReference type="Proteomes" id="UP000504634"/>
    </source>
</evidence>
<reference evidence="4" key="1">
    <citation type="submission" date="2025-08" db="UniProtKB">
        <authorList>
            <consortium name="RefSeq"/>
        </authorList>
    </citation>
    <scope>IDENTIFICATION</scope>
    <source>
        <strain evidence="4">11010-0011.00</strain>
        <tissue evidence="4">Whole body</tissue>
    </source>
</reference>
<dbReference type="PANTHER" id="PTHR13015">
    <property type="entry name" value="PROTEIN AD-016-RELATED"/>
    <property type="match status" value="1"/>
</dbReference>
<dbReference type="OrthoDB" id="268027at2759"/>
<dbReference type="Proteomes" id="UP000504634">
    <property type="component" value="Unplaced"/>
</dbReference>
<gene>
    <name evidence="4" type="primary">LOC115631205</name>
</gene>
<dbReference type="PANTHER" id="PTHR13015:SF0">
    <property type="entry name" value="WASH COMPLEX SUBUNIT 3"/>
    <property type="match status" value="1"/>
</dbReference>
<dbReference type="GO" id="GO:0071203">
    <property type="term" value="C:WASH complex"/>
    <property type="evidence" value="ECO:0007669"/>
    <property type="project" value="InterPro"/>
</dbReference>
<dbReference type="Gene3D" id="1.20.5.110">
    <property type="match status" value="1"/>
</dbReference>
<organism evidence="3 4">
    <name type="scientific">Drosophila lebanonensis</name>
    <name type="common">Fruit fly</name>
    <name type="synonym">Scaptodrosophila lebanonensis</name>
    <dbReference type="NCBI Taxonomy" id="7225"/>
    <lineage>
        <taxon>Eukaryota</taxon>
        <taxon>Metazoa</taxon>
        <taxon>Ecdysozoa</taxon>
        <taxon>Arthropoda</taxon>
        <taxon>Hexapoda</taxon>
        <taxon>Insecta</taxon>
        <taxon>Pterygota</taxon>
        <taxon>Neoptera</taxon>
        <taxon>Endopterygota</taxon>
        <taxon>Diptera</taxon>
        <taxon>Brachycera</taxon>
        <taxon>Muscomorpha</taxon>
        <taxon>Ephydroidea</taxon>
        <taxon>Drosophilidae</taxon>
        <taxon>Scaptodrosophila</taxon>
    </lineage>
</organism>
<accession>A0A6J2U608</accession>
<dbReference type="AlphaFoldDB" id="A0A6J2U608"/>
<dbReference type="GeneID" id="115631205"/>